<keyword evidence="1" id="KW-0560">Oxidoreductase</keyword>
<protein>
    <submittedName>
        <fullName evidence="1">2-oxoglutarate dehydrogenase E1 component</fullName>
        <ecNumber evidence="1">1.2.4.2</ecNumber>
    </submittedName>
</protein>
<evidence type="ECO:0000313" key="1">
    <source>
        <dbReference type="EMBL" id="KAJ2808552.1"/>
    </source>
</evidence>
<sequence length="642" mass="70954">MASILRAAAARSQALRQRTGALALSAHRAAAYPLASALSAAGRLSGLRTKSTVAAATTTTGEPHPSESFLSGSVTPYIEDMYEAYIRDPESVHASWRSYFKNVDNGLKPGQAFQSPPNLISATAINPASDAVSNLSGLQGNPEIVDHLKVQLMARAYQVRGHHLAKLDPLGIQTPERSGISANELSPSYYGFTEKDMDRKFTLGPGVLQNFAKAGHKELTLREIVKKLEDVYCGHLGVEYTHIADRGQCDWIRERIEVPERFSYTKEQKLRVLDRLIWGSSFEKFASTKWPSQKRFGLEGCEALIPGMKELIDHSVDLGVESIIMGMAHRGRLNVLSNVVRKPNESIFCEFSGELEPTNEGSGDAKYHMGMNFDRPTPNGKRVHLSLLANPSHLEATDPVVLGKTRALQLYTNDPERHRTMPLLLHGDAAFAAQGVVYETLGFSDLPGYATGGTVHVIVNNQVGFTTDPRFARSTPHPSEIAKSISAPIVHVNADDVESVVFAFSFAAEWRQKFHKDIVIDLVGYRRHGHNEADQPAFTQPLMYKKIKQQRPVLDKYVEQLVAEGTFTNAEIEENKKRVWDLLDESYKKSKNYKPSSTEWLSSAWPGFKSLAELATEITPAYPTGASDEIVDHVGKFISSVP</sequence>
<organism evidence="1 2">
    <name type="scientific">Coemansia furcata</name>
    <dbReference type="NCBI Taxonomy" id="417177"/>
    <lineage>
        <taxon>Eukaryota</taxon>
        <taxon>Fungi</taxon>
        <taxon>Fungi incertae sedis</taxon>
        <taxon>Zoopagomycota</taxon>
        <taxon>Kickxellomycotina</taxon>
        <taxon>Kickxellomycetes</taxon>
        <taxon>Kickxellales</taxon>
        <taxon>Kickxellaceae</taxon>
        <taxon>Coemansia</taxon>
    </lineage>
</organism>
<reference evidence="1" key="1">
    <citation type="submission" date="2022-07" db="EMBL/GenBank/DDBJ databases">
        <title>Phylogenomic reconstructions and comparative analyses of Kickxellomycotina fungi.</title>
        <authorList>
            <person name="Reynolds N.K."/>
            <person name="Stajich J.E."/>
            <person name="Barry K."/>
            <person name="Grigoriev I.V."/>
            <person name="Crous P."/>
            <person name="Smith M.E."/>
        </authorList>
    </citation>
    <scope>NUCLEOTIDE SEQUENCE</scope>
    <source>
        <strain evidence="1">CBS 102833</strain>
    </source>
</reference>
<comment type="caution">
    <text evidence="1">The sequence shown here is derived from an EMBL/GenBank/DDBJ whole genome shotgun (WGS) entry which is preliminary data.</text>
</comment>
<gene>
    <name evidence="1" type="primary">KGD1_1</name>
    <name evidence="1" type="ORF">H4S07_003395</name>
</gene>
<dbReference type="EC" id="1.2.4.2" evidence="1"/>
<feature type="non-terminal residue" evidence="1">
    <location>
        <position position="642"/>
    </location>
</feature>
<keyword evidence="2" id="KW-1185">Reference proteome</keyword>
<accession>A0ACC1LGV7</accession>
<proteinExistence type="predicted"/>
<name>A0ACC1LGV7_9FUNG</name>
<dbReference type="EMBL" id="JANBUP010001086">
    <property type="protein sequence ID" value="KAJ2808552.1"/>
    <property type="molecule type" value="Genomic_DNA"/>
</dbReference>
<evidence type="ECO:0000313" key="2">
    <source>
        <dbReference type="Proteomes" id="UP001140096"/>
    </source>
</evidence>
<dbReference type="Proteomes" id="UP001140096">
    <property type="component" value="Unassembled WGS sequence"/>
</dbReference>